<organism evidence="1 2">
    <name type="scientific">Solimicrobium silvestre</name>
    <dbReference type="NCBI Taxonomy" id="2099400"/>
    <lineage>
        <taxon>Bacteria</taxon>
        <taxon>Pseudomonadati</taxon>
        <taxon>Pseudomonadota</taxon>
        <taxon>Betaproteobacteria</taxon>
        <taxon>Burkholderiales</taxon>
        <taxon>Oxalobacteraceae</taxon>
        <taxon>Solimicrobium</taxon>
    </lineage>
</organism>
<sequence length="405" mass="45467">MIDVVQCIADFNSKRDPERVAMKYHNMRTNPFVFLRGTCHLFYERLPKNSIFKSAPLTWNCGDMHLENFGSYKGDNRLAYFDMNDFDEAALAPLSWELVRLLTSILIGAESLSASQYEAYALCETLVDAYAKALTTGKSTWVERETSHGIIHQLLNDLRDRQRPAYLDKRTTAKGRGKNKTRTINIDGKKALAATAQQRAIVTKVINDYASTQPNPEFFEVLDVARRIAGTGSLGVDRFVILVKGKGSPDGNYLLDLKNAMPSTLVSNLKTRQPKWETEAHRVVDIEHRMQSVSMAFLTAVKIGNEGYILRALQPSEDRISLNRNQHTMQELHKTVSCLANIVASAHLRSTGRDGSAIADELIAYGHKNKWRSKLLKAAQECAQQVENDWGVYCTAYDEGAFKVG</sequence>
<dbReference type="PANTHER" id="PTHR39441:SF1">
    <property type="entry name" value="DUF2252 DOMAIN-CONTAINING PROTEIN"/>
    <property type="match status" value="1"/>
</dbReference>
<keyword evidence="2" id="KW-1185">Reference proteome</keyword>
<name>A0A2S9GSW4_9BURK</name>
<evidence type="ECO:0000313" key="1">
    <source>
        <dbReference type="EMBL" id="PRC90807.1"/>
    </source>
</evidence>
<proteinExistence type="predicted"/>
<dbReference type="PANTHER" id="PTHR39441">
    <property type="entry name" value="DUF2252 DOMAIN-CONTAINING PROTEIN"/>
    <property type="match status" value="1"/>
</dbReference>
<reference evidence="1 2" key="1">
    <citation type="submission" date="2018-02" db="EMBL/GenBank/DDBJ databases">
        <title>Solimicrobium silvestre gen. nov., sp. nov., isolated from alpine forest soil.</title>
        <authorList>
            <person name="Margesin R."/>
            <person name="Albuquerque L."/>
            <person name="Zhang D.-C."/>
            <person name="Froufe H.J.C."/>
            <person name="Severino R."/>
            <person name="Roxo I."/>
            <person name="Egas C."/>
            <person name="Da Costa M.S."/>
        </authorList>
    </citation>
    <scope>NUCLEOTIDE SEQUENCE [LARGE SCALE GENOMIC DNA]</scope>
    <source>
        <strain evidence="1 2">S20-91</strain>
    </source>
</reference>
<comment type="caution">
    <text evidence="1">The sequence shown here is derived from an EMBL/GenBank/DDBJ whole genome shotgun (WGS) entry which is preliminary data.</text>
</comment>
<dbReference type="EMBL" id="PUGF01000035">
    <property type="protein sequence ID" value="PRC90807.1"/>
    <property type="molecule type" value="Genomic_DNA"/>
</dbReference>
<dbReference type="RefSeq" id="WP_105534196.1">
    <property type="nucleotide sequence ID" value="NZ_PUGF01000035.1"/>
</dbReference>
<evidence type="ECO:0008006" key="3">
    <source>
        <dbReference type="Google" id="ProtNLM"/>
    </source>
</evidence>
<dbReference type="OrthoDB" id="1491115at2"/>
<dbReference type="InterPro" id="IPR018721">
    <property type="entry name" value="DUF2252"/>
</dbReference>
<gene>
    <name evidence="1" type="ORF">S2091_4470</name>
</gene>
<protein>
    <recommendedName>
        <fullName evidence="3">DUF2252 domain-containing protein</fullName>
    </recommendedName>
</protein>
<dbReference type="AlphaFoldDB" id="A0A2S9GSW4"/>
<evidence type="ECO:0000313" key="2">
    <source>
        <dbReference type="Proteomes" id="UP000237839"/>
    </source>
</evidence>
<dbReference type="Proteomes" id="UP000237839">
    <property type="component" value="Unassembled WGS sequence"/>
</dbReference>
<dbReference type="Pfam" id="PF10009">
    <property type="entry name" value="DUF2252"/>
    <property type="match status" value="1"/>
</dbReference>
<accession>A0A2S9GSW4</accession>